<feature type="transmembrane region" description="Helical" evidence="1">
    <location>
        <begin position="447"/>
        <end position="468"/>
    </location>
</feature>
<keyword evidence="1" id="KW-1133">Transmembrane helix</keyword>
<feature type="transmembrane region" description="Helical" evidence="1">
    <location>
        <begin position="920"/>
        <end position="940"/>
    </location>
</feature>
<protein>
    <submittedName>
        <fullName evidence="2">Efflux RND transporter permease subunit</fullName>
    </submittedName>
</protein>
<dbReference type="PANTHER" id="PTHR32063">
    <property type="match status" value="1"/>
</dbReference>
<reference evidence="2" key="1">
    <citation type="journal article" date="2023" name="Nat. Microbiol.">
        <title>Enrichment and characterization of a nitric oxide-reducing microbial community in a continuous bioreactor.</title>
        <authorList>
            <person name="Garrido-Amador P."/>
            <person name="Stortenbeker N."/>
            <person name="Wessels H.J.C.T."/>
            <person name="Speth D.R."/>
            <person name="Garcia-Heredia I."/>
            <person name="Kartal B."/>
        </authorList>
    </citation>
    <scope>NUCLEOTIDE SEQUENCE</scope>
    <source>
        <strain evidence="2">MAG1</strain>
    </source>
</reference>
<feature type="transmembrane region" description="Helical" evidence="1">
    <location>
        <begin position="474"/>
        <end position="498"/>
    </location>
</feature>
<dbReference type="Pfam" id="PF00873">
    <property type="entry name" value="ACR_tran"/>
    <property type="match status" value="1"/>
</dbReference>
<dbReference type="PRINTS" id="PR00702">
    <property type="entry name" value="ACRIFLAVINRP"/>
</dbReference>
<organism evidence="2">
    <name type="scientific">Candidatus Nitricoxidivorans perseverans</name>
    <dbReference type="NCBI Taxonomy" id="2975601"/>
    <lineage>
        <taxon>Bacteria</taxon>
        <taxon>Pseudomonadati</taxon>
        <taxon>Pseudomonadota</taxon>
        <taxon>Betaproteobacteria</taxon>
        <taxon>Nitrosomonadales</taxon>
        <taxon>Sterolibacteriaceae</taxon>
        <taxon>Candidatus Nitricoxidivorans</taxon>
    </lineage>
</organism>
<evidence type="ECO:0000256" key="1">
    <source>
        <dbReference type="SAM" id="Phobius"/>
    </source>
</evidence>
<feature type="transmembrane region" description="Helical" evidence="1">
    <location>
        <begin position="988"/>
        <end position="1009"/>
    </location>
</feature>
<gene>
    <name evidence="2" type="ORF">OHM77_11885</name>
</gene>
<dbReference type="EMBL" id="CP107246">
    <property type="protein sequence ID" value="WIM05372.1"/>
    <property type="molecule type" value="Genomic_DNA"/>
</dbReference>
<dbReference type="Gene3D" id="1.20.1640.10">
    <property type="entry name" value="Multidrug efflux transporter AcrB transmembrane domain"/>
    <property type="match status" value="2"/>
</dbReference>
<keyword evidence="1" id="KW-0812">Transmembrane</keyword>
<dbReference type="Gene3D" id="3.30.70.1320">
    <property type="entry name" value="Multidrug efflux transporter AcrB pore domain like"/>
    <property type="match status" value="1"/>
</dbReference>
<dbReference type="Gene3D" id="3.30.70.1430">
    <property type="entry name" value="Multidrug efflux transporter AcrB pore domain"/>
    <property type="match status" value="2"/>
</dbReference>
<dbReference type="InterPro" id="IPR001036">
    <property type="entry name" value="Acrflvin-R"/>
</dbReference>
<feature type="transmembrane region" description="Helical" evidence="1">
    <location>
        <begin position="1015"/>
        <end position="1041"/>
    </location>
</feature>
<dbReference type="Proteomes" id="UP001234916">
    <property type="component" value="Chromosome"/>
</dbReference>
<sequence length="1056" mass="114008">MGISGRIAEYFLRNSLTPLIALIAMLLGVFATLVTPREEEPQINVTMANVFVPFPGASARDVEALVARPAEQVLSRIAGIEHVYSVSRPGMAVITVQYEVGEDPIQALVRLYDTINSHKDWISPNLGVGEPVVKPKGIDDVPIVTLTFWSADPGKAAFEMQQVARAAEIDLKRIPGTRDVTTIGGPGHVIRVAMDADRMNAHGVTAQDLKSALQVSNASQPAGSLVSDNREILVQTGTYIETAADVNRLVVGVHDRKPVFMADVATVIDGADQPSRYVWHGTKDGELPAVTLSVSKKPGVNAADVAERVIARAHALKGTVIPDGVEFTVTRNYGATATEKAQKLIGKLVFATAFVVLLVFFALGRREAVIVGVAVTLTLAATLFASWAWGFTLNRVSLFALIFSIGILVDDAIVVVENIHRWHTLEPDKPLWQVIPKAVDEVGGPTILATFTVIAALLPMAFVSGLMGPYMSPIPINASMGMFISLAIAFVVTPWLALKMMKSAHHGHNGHGKDRTAATLDRFFRRRMTPFLEKKGARRMLWAGIALAILASVSLGVFKLVVLKMLPFDNKSEFQVVLDMPVGTPLEETARVLREISAEIAKVPEVADYQAYAGTAAPINFNGLVRQYYLRANPEMGDIQVNLVDKHHRDRQSHEIAAGVRDRVMAIAKAAGGNAKVVEVPPGPPVLSPIVAEVYGPDYPGQVETARKVRAAFEGTADILGVDDSVDEDAGKVVLRVNQAKAALLGVAQADIVATVRMGLAGEDVTPVHDGDAKYEIPVRITLPAERQSTLDQLLKLKVRGREGNLVPISEVVEANRTLREKVIHHKDLLPVVYVTGDMGGKLDSPLYGMFDIRSKLPEGLGEWFIKQPKDPYAGYAIKWDGEWQVTYETFRDMGAAYAVGLILIYLLVVAQFKSYLVPLIIMAPIPLTIIGVMPGHALLGQQFTATSMIGMIALAGIIVRNSILLVDFINEQVAGGMDFAEAVIQSAAIRAKPIALTGLAAMLGALFILDDPIFSGLAISLIFGILVSTALTLVVIPVLYHAAMHSRIQPQGERQ</sequence>
<feature type="transmembrane region" description="Helical" evidence="1">
    <location>
        <begin position="895"/>
        <end position="913"/>
    </location>
</feature>
<name>A0AA49FL01_9PROT</name>
<dbReference type="Gene3D" id="3.30.70.1440">
    <property type="entry name" value="Multidrug efflux transporter AcrB pore domain"/>
    <property type="match status" value="1"/>
</dbReference>
<keyword evidence="1" id="KW-0472">Membrane</keyword>
<dbReference type="SUPFAM" id="SSF82693">
    <property type="entry name" value="Multidrug efflux transporter AcrB pore domain, PN1, PN2, PC1 and PC2 subdomains"/>
    <property type="match status" value="3"/>
</dbReference>
<evidence type="ECO:0000313" key="2">
    <source>
        <dbReference type="EMBL" id="WIM05372.1"/>
    </source>
</evidence>
<feature type="transmembrane region" description="Helical" evidence="1">
    <location>
        <begin position="946"/>
        <end position="967"/>
    </location>
</feature>
<feature type="transmembrane region" description="Helical" evidence="1">
    <location>
        <begin position="541"/>
        <end position="562"/>
    </location>
</feature>
<accession>A0AA49FL01</accession>
<dbReference type="GO" id="GO:0005886">
    <property type="term" value="C:plasma membrane"/>
    <property type="evidence" value="ECO:0007669"/>
    <property type="project" value="TreeGrafter"/>
</dbReference>
<feature type="transmembrane region" description="Helical" evidence="1">
    <location>
        <begin position="396"/>
        <end position="416"/>
    </location>
</feature>
<dbReference type="AlphaFoldDB" id="A0AA49FL01"/>
<feature type="transmembrane region" description="Helical" evidence="1">
    <location>
        <begin position="370"/>
        <end position="390"/>
    </location>
</feature>
<dbReference type="SUPFAM" id="SSF82714">
    <property type="entry name" value="Multidrug efflux transporter AcrB TolC docking domain, DN and DC subdomains"/>
    <property type="match status" value="2"/>
</dbReference>
<feature type="transmembrane region" description="Helical" evidence="1">
    <location>
        <begin position="344"/>
        <end position="363"/>
    </location>
</feature>
<dbReference type="SUPFAM" id="SSF82866">
    <property type="entry name" value="Multidrug efflux transporter AcrB transmembrane domain"/>
    <property type="match status" value="2"/>
</dbReference>
<dbReference type="GO" id="GO:0042910">
    <property type="term" value="F:xenobiotic transmembrane transporter activity"/>
    <property type="evidence" value="ECO:0007669"/>
    <property type="project" value="TreeGrafter"/>
</dbReference>
<dbReference type="PANTHER" id="PTHR32063:SF16">
    <property type="entry name" value="CATION EFFLUX SYSTEM (ACRB_ACRD_ACRF FAMILY)"/>
    <property type="match status" value="1"/>
</dbReference>
<dbReference type="KEGG" id="npv:OHM77_11885"/>
<proteinExistence type="predicted"/>
<dbReference type="Gene3D" id="3.30.2090.10">
    <property type="entry name" value="Multidrug efflux transporter AcrB TolC docking domain, DN and DC subdomains"/>
    <property type="match status" value="2"/>
</dbReference>
<dbReference type="InterPro" id="IPR027463">
    <property type="entry name" value="AcrB_DN_DC_subdom"/>
</dbReference>